<reference evidence="2" key="2">
    <citation type="submission" date="2021-04" db="EMBL/GenBank/DDBJ databases">
        <authorList>
            <person name="Gilroy R."/>
        </authorList>
    </citation>
    <scope>NUCLEOTIDE SEQUENCE</scope>
    <source>
        <strain evidence="2">CHK179-7159</strain>
    </source>
</reference>
<organism evidence="2 3">
    <name type="scientific">Candidatus Eisenbergiella merdipullorum</name>
    <dbReference type="NCBI Taxonomy" id="2838553"/>
    <lineage>
        <taxon>Bacteria</taxon>
        <taxon>Bacillati</taxon>
        <taxon>Bacillota</taxon>
        <taxon>Clostridia</taxon>
        <taxon>Lachnospirales</taxon>
        <taxon>Lachnospiraceae</taxon>
        <taxon>Eisenbergiella</taxon>
    </lineage>
</organism>
<evidence type="ECO:0000313" key="2">
    <source>
        <dbReference type="EMBL" id="HJA91668.1"/>
    </source>
</evidence>
<accession>A0A9D2I4Y8</accession>
<proteinExistence type="predicted"/>
<feature type="coiled-coil region" evidence="1">
    <location>
        <begin position="315"/>
        <end position="349"/>
    </location>
</feature>
<comment type="caution">
    <text evidence="2">The sequence shown here is derived from an EMBL/GenBank/DDBJ whole genome shotgun (WGS) entry which is preliminary data.</text>
</comment>
<protein>
    <submittedName>
        <fullName evidence="2">SGNH/GDSL hydrolase family protein</fullName>
    </submittedName>
</protein>
<dbReference type="GO" id="GO:0016787">
    <property type="term" value="F:hydrolase activity"/>
    <property type="evidence" value="ECO:0007669"/>
    <property type="project" value="UniProtKB-KW"/>
</dbReference>
<reference evidence="2" key="1">
    <citation type="journal article" date="2021" name="PeerJ">
        <title>Extensive microbial diversity within the chicken gut microbiome revealed by metagenomics and culture.</title>
        <authorList>
            <person name="Gilroy R."/>
            <person name="Ravi A."/>
            <person name="Getino M."/>
            <person name="Pursley I."/>
            <person name="Horton D.L."/>
            <person name="Alikhan N.F."/>
            <person name="Baker D."/>
            <person name="Gharbi K."/>
            <person name="Hall N."/>
            <person name="Watson M."/>
            <person name="Adriaenssens E.M."/>
            <person name="Foster-Nyarko E."/>
            <person name="Jarju S."/>
            <person name="Secka A."/>
            <person name="Antonio M."/>
            <person name="Oren A."/>
            <person name="Chaudhuri R.R."/>
            <person name="La Ragione R."/>
            <person name="Hildebrand F."/>
            <person name="Pallen M.J."/>
        </authorList>
    </citation>
    <scope>NUCLEOTIDE SEQUENCE</scope>
    <source>
        <strain evidence="2">CHK179-7159</strain>
    </source>
</reference>
<evidence type="ECO:0000256" key="1">
    <source>
        <dbReference type="SAM" id="Coils"/>
    </source>
</evidence>
<evidence type="ECO:0000313" key="3">
    <source>
        <dbReference type="Proteomes" id="UP000886858"/>
    </source>
</evidence>
<keyword evidence="1" id="KW-0175">Coiled coil</keyword>
<name>A0A9D2I4Y8_9FIRM</name>
<dbReference type="EMBL" id="DWYY01000008">
    <property type="protein sequence ID" value="HJA91668.1"/>
    <property type="molecule type" value="Genomic_DNA"/>
</dbReference>
<sequence length="349" mass="41190">MYGKFLKRFWAAVVILLLLAAGLVFVFDPFFHYHKPIASLKEVLTKKEYQVPGTLKNFDYDSLIVGSSTAENFNNRWFDEAFGAISVKAIKSSGVTAQLDYYIRLAAEEQKLKYVFYSLDLFALSGDPDTTFPDESMPLYLYDSNPFTDVKYLLNKDVIFEDIPYMIAESFLEDYDEGASYNWAQYHTFSRSEALDNYNRPEGTAQEKTEEEYRPDIDGNVDILEKMVREDPDTIFYIFYPPYSLLWWDNMIRSGQLDQSLYAAEASMERLLPYENVKLYYFQNEEDVILDLDLYMDPIHFSEDINHWMVEEMAQDQYRITLEDYRQELEKMEQIVERIRRDYDGLTAE</sequence>
<dbReference type="AlphaFoldDB" id="A0A9D2I4Y8"/>
<keyword evidence="2" id="KW-0378">Hydrolase</keyword>
<gene>
    <name evidence="2" type="ORF">H9717_00860</name>
</gene>
<dbReference type="Proteomes" id="UP000886858">
    <property type="component" value="Unassembled WGS sequence"/>
</dbReference>